<feature type="compositionally biased region" description="Basic residues" evidence="1">
    <location>
        <begin position="165"/>
        <end position="176"/>
    </location>
</feature>
<feature type="compositionally biased region" description="Low complexity" evidence="1">
    <location>
        <begin position="133"/>
        <end position="152"/>
    </location>
</feature>
<reference evidence="2" key="1">
    <citation type="submission" date="2023-10" db="EMBL/GenBank/DDBJ databases">
        <authorList>
            <person name="Chen Y."/>
            <person name="Shah S."/>
            <person name="Dougan E. K."/>
            <person name="Thang M."/>
            <person name="Chan C."/>
        </authorList>
    </citation>
    <scope>NUCLEOTIDE SEQUENCE [LARGE SCALE GENOMIC DNA]</scope>
</reference>
<organism evidence="2 3">
    <name type="scientific">Prorocentrum cordatum</name>
    <dbReference type="NCBI Taxonomy" id="2364126"/>
    <lineage>
        <taxon>Eukaryota</taxon>
        <taxon>Sar</taxon>
        <taxon>Alveolata</taxon>
        <taxon>Dinophyceae</taxon>
        <taxon>Prorocentrales</taxon>
        <taxon>Prorocentraceae</taxon>
        <taxon>Prorocentrum</taxon>
    </lineage>
</organism>
<accession>A0ABN9V3W8</accession>
<evidence type="ECO:0000313" key="3">
    <source>
        <dbReference type="Proteomes" id="UP001189429"/>
    </source>
</evidence>
<dbReference type="EMBL" id="CAUYUJ010016651">
    <property type="protein sequence ID" value="CAK0867515.1"/>
    <property type="molecule type" value="Genomic_DNA"/>
</dbReference>
<feature type="region of interest" description="Disordered" evidence="1">
    <location>
        <begin position="1"/>
        <end position="25"/>
    </location>
</feature>
<gene>
    <name evidence="2" type="ORF">PCOR1329_LOCUS54439</name>
</gene>
<feature type="region of interest" description="Disordered" evidence="1">
    <location>
        <begin position="94"/>
        <end position="190"/>
    </location>
</feature>
<sequence>MARPRGSVHPPATRRAAGGRGDGRGQADRVPCFFFWGGEWTAGARAEERPACPQGALGLLVGLEGVAMDSVAPAPKTHGRPGVSGLGFLRKASCGRAPHRNRPPASTDAARGDHAAPLSVRSRRCPRRPWPRAPACSPRRSPGRPAQQQQQQRFEPRGATSPRAGCHRRRPPRRARDHPQRPVCAHGFPPRVAQGKEIPVLSRIARSSPPGIGARRFATSSKACLGSKCTCFDNRYGMCGIPPLQA</sequence>
<dbReference type="Proteomes" id="UP001189429">
    <property type="component" value="Unassembled WGS sequence"/>
</dbReference>
<name>A0ABN9V3W8_9DINO</name>
<feature type="compositionally biased region" description="Basic residues" evidence="1">
    <location>
        <begin position="121"/>
        <end position="130"/>
    </location>
</feature>
<evidence type="ECO:0000256" key="1">
    <source>
        <dbReference type="SAM" id="MobiDB-lite"/>
    </source>
</evidence>
<protein>
    <submittedName>
        <fullName evidence="2">Uncharacterized protein</fullName>
    </submittedName>
</protein>
<proteinExistence type="predicted"/>
<keyword evidence="3" id="KW-1185">Reference proteome</keyword>
<evidence type="ECO:0000313" key="2">
    <source>
        <dbReference type="EMBL" id="CAK0867515.1"/>
    </source>
</evidence>
<comment type="caution">
    <text evidence="2">The sequence shown here is derived from an EMBL/GenBank/DDBJ whole genome shotgun (WGS) entry which is preliminary data.</text>
</comment>